<dbReference type="PANTHER" id="PTHR34596">
    <property type="entry name" value="CHITOPORIN"/>
    <property type="match status" value="1"/>
</dbReference>
<sequence length="479" mass="53208">MEYMDMQHRINLSLISTAVLAALTSGTVFANDVDPNDIRNQSAAAVDLATEAKQAFYDGSTSRLHSFLYIRDREQKNMTTGEWSPNIENQTLQLAWDYKSGYFKDTIGLDIWANTNLQLGNTTGMSEILYFDHECQNNPAYDGKGCEKSYAALSVAALKAKFGNEDVGLALRGGYTQINIGTIRSSWGLNPHAYRGLEAKAHFGNLIVGYAIADQFKNDWRKEFLPMTTKWHQNQLKGADTTNTVIDHIQTLGAIYKFDQGQIDVGYGVGKDYRQNWQALGKYNFDLGSAKVGLSAFYHGSILEKSALTTNVVSNKEEAQSYLGLGANIKHGGFTWIAGVSSTDTGGQELSYNFRLTPWANSDNRNFQQTTSGLDDYNADGTKAVKLAVNYNFASWDLPELTAGIGGNYGTNVRSSLTEKEYDGSMHSFDWNIGYKFMDGALEGLNIRTFRSKFRGDDIVHKADRNDTKVLISYSVKLK</sequence>
<dbReference type="EMBL" id="PDGH01000126">
    <property type="protein sequence ID" value="POB43907.1"/>
    <property type="molecule type" value="Genomic_DNA"/>
</dbReference>
<evidence type="ECO:0000256" key="2">
    <source>
        <dbReference type="ARBA" id="ARBA00022448"/>
    </source>
</evidence>
<proteinExistence type="inferred from homology"/>
<dbReference type="PANTHER" id="PTHR34596:SF2">
    <property type="entry name" value="CHITOPORIN"/>
    <property type="match status" value="1"/>
</dbReference>
<dbReference type="GO" id="GO:0016020">
    <property type="term" value="C:membrane"/>
    <property type="evidence" value="ECO:0007669"/>
    <property type="project" value="InterPro"/>
</dbReference>
<keyword evidence="3 4" id="KW-0732">Signal</keyword>
<comment type="similarity">
    <text evidence="1">Belongs to the outer membrane porin (Opr) (TC 1.B.25) family.</text>
</comment>
<dbReference type="GO" id="GO:0015288">
    <property type="term" value="F:porin activity"/>
    <property type="evidence" value="ECO:0007669"/>
    <property type="project" value="TreeGrafter"/>
</dbReference>
<name>A0A2S3QY97_VIBVL</name>
<dbReference type="AlphaFoldDB" id="A0A2S3QY97"/>
<comment type="caution">
    <text evidence="5">The sequence shown here is derived from an EMBL/GenBank/DDBJ whole genome shotgun (WGS) entry which is preliminary data.</text>
</comment>
<reference evidence="5 6" key="1">
    <citation type="journal article" date="2018" name="Front. Microbiol.">
        <title>Phylogeny of Vibrio vulnificus from the Analysis of the Core-Genome: Implications for Intra-Species Taxonomy.</title>
        <authorList>
            <person name="Roig F.J."/>
            <person name="Gonzalez-Candelas F."/>
            <person name="Sanjuan E."/>
            <person name="Fouz B."/>
            <person name="Feil E.J."/>
            <person name="Llorens C."/>
            <person name="Baker-Austin C."/>
            <person name="Oliver J.D."/>
            <person name="Danin-Poleg Y."/>
            <person name="Gibas C.J."/>
            <person name="Kashi Y."/>
            <person name="Gulig P.A."/>
            <person name="Morrison S.S."/>
            <person name="Amaro C."/>
        </authorList>
    </citation>
    <scope>NUCLEOTIDE SEQUENCE [LARGE SCALE GENOMIC DNA]</scope>
    <source>
        <strain evidence="5 6">CECT4608</strain>
    </source>
</reference>
<keyword evidence="2" id="KW-0813">Transport</keyword>
<dbReference type="InterPro" id="IPR005318">
    <property type="entry name" value="OM_porin_bac"/>
</dbReference>
<accession>A0A2S3QY97</accession>
<feature type="signal peptide" evidence="4">
    <location>
        <begin position="1"/>
        <end position="30"/>
    </location>
</feature>
<dbReference type="Gene3D" id="2.40.160.10">
    <property type="entry name" value="Porin"/>
    <property type="match status" value="1"/>
</dbReference>
<protein>
    <submittedName>
        <fullName evidence="5">Outer membrane porin, OprD family</fullName>
    </submittedName>
</protein>
<evidence type="ECO:0000256" key="3">
    <source>
        <dbReference type="ARBA" id="ARBA00022729"/>
    </source>
</evidence>
<dbReference type="RefSeq" id="WP_011152819.1">
    <property type="nucleotide sequence ID" value="NZ_CBCSFK010000002.1"/>
</dbReference>
<dbReference type="InterPro" id="IPR023614">
    <property type="entry name" value="Porin_dom_sf"/>
</dbReference>
<evidence type="ECO:0000313" key="6">
    <source>
        <dbReference type="Proteomes" id="UP000237466"/>
    </source>
</evidence>
<organism evidence="5 6">
    <name type="scientific">Vibrio vulnificus</name>
    <dbReference type="NCBI Taxonomy" id="672"/>
    <lineage>
        <taxon>Bacteria</taxon>
        <taxon>Pseudomonadati</taxon>
        <taxon>Pseudomonadota</taxon>
        <taxon>Gammaproteobacteria</taxon>
        <taxon>Vibrionales</taxon>
        <taxon>Vibrionaceae</taxon>
        <taxon>Vibrio</taxon>
    </lineage>
</organism>
<dbReference type="Proteomes" id="UP000237466">
    <property type="component" value="Unassembled WGS sequence"/>
</dbReference>
<evidence type="ECO:0000256" key="4">
    <source>
        <dbReference type="SAM" id="SignalP"/>
    </source>
</evidence>
<evidence type="ECO:0000256" key="1">
    <source>
        <dbReference type="ARBA" id="ARBA00009075"/>
    </source>
</evidence>
<evidence type="ECO:0000313" key="5">
    <source>
        <dbReference type="EMBL" id="POB43907.1"/>
    </source>
</evidence>
<gene>
    <name evidence="5" type="ORF">CRN52_19445</name>
</gene>
<feature type="chain" id="PRO_5015422365" evidence="4">
    <location>
        <begin position="31"/>
        <end position="479"/>
    </location>
</feature>
<dbReference type="Pfam" id="PF03573">
    <property type="entry name" value="OprD"/>
    <property type="match status" value="1"/>
</dbReference>